<protein>
    <recommendedName>
        <fullName evidence="17">Nuclear pore complex protein Nup153</fullName>
    </recommendedName>
    <alternativeName>
        <fullName evidence="19">153 kDa nucleoporin</fullName>
    </alternativeName>
    <alternativeName>
        <fullName evidence="18">Nucleoporin Nup153</fullName>
    </alternativeName>
</protein>
<evidence type="ECO:0000256" key="3">
    <source>
        <dbReference type="ARBA" id="ARBA00004567"/>
    </source>
</evidence>
<keyword evidence="12" id="KW-0238">DNA-binding</keyword>
<evidence type="ECO:0000256" key="14">
    <source>
        <dbReference type="ARBA" id="ARBA00023136"/>
    </source>
</evidence>
<dbReference type="InterPro" id="IPR013913">
    <property type="entry name" value="Nup153_N"/>
</dbReference>
<dbReference type="GO" id="GO:0017056">
    <property type="term" value="F:structural constituent of nuclear pore"/>
    <property type="evidence" value="ECO:0007669"/>
    <property type="project" value="TreeGrafter"/>
</dbReference>
<evidence type="ECO:0000256" key="5">
    <source>
        <dbReference type="ARBA" id="ARBA00022723"/>
    </source>
</evidence>
<feature type="region of interest" description="Disordered" evidence="21">
    <location>
        <begin position="1227"/>
        <end position="1275"/>
    </location>
</feature>
<evidence type="ECO:0000256" key="15">
    <source>
        <dbReference type="ARBA" id="ARBA00023242"/>
    </source>
</evidence>
<feature type="region of interest" description="Disordered" evidence="21">
    <location>
        <begin position="167"/>
        <end position="217"/>
    </location>
</feature>
<feature type="domain" description="RanBP2-type" evidence="22">
    <location>
        <begin position="673"/>
        <end position="702"/>
    </location>
</feature>
<dbReference type="GO" id="GO:0006405">
    <property type="term" value="P:RNA export from nucleus"/>
    <property type="evidence" value="ECO:0007669"/>
    <property type="project" value="TreeGrafter"/>
</dbReference>
<keyword evidence="24" id="KW-1185">Reference proteome</keyword>
<feature type="region of interest" description="Disordered" evidence="21">
    <location>
        <begin position="1292"/>
        <end position="1318"/>
    </location>
</feature>
<dbReference type="SUPFAM" id="SSF90209">
    <property type="entry name" value="Ran binding protein zinc finger-like"/>
    <property type="match status" value="4"/>
</dbReference>
<evidence type="ECO:0000256" key="2">
    <source>
        <dbReference type="ARBA" id="ARBA00004126"/>
    </source>
</evidence>
<evidence type="ECO:0000256" key="20">
    <source>
        <dbReference type="PROSITE-ProRule" id="PRU00322"/>
    </source>
</evidence>
<dbReference type="GO" id="GO:0008270">
    <property type="term" value="F:zinc ion binding"/>
    <property type="evidence" value="ECO:0007669"/>
    <property type="project" value="UniProtKB-KW"/>
</dbReference>
<dbReference type="Pfam" id="PF08604">
    <property type="entry name" value="Nup153"/>
    <property type="match status" value="2"/>
</dbReference>
<feature type="compositionally biased region" description="Polar residues" evidence="21">
    <location>
        <begin position="97"/>
        <end position="110"/>
    </location>
</feature>
<keyword evidence="10" id="KW-0653">Protein transport</keyword>
<evidence type="ECO:0000259" key="22">
    <source>
        <dbReference type="PROSITE" id="PS50199"/>
    </source>
</evidence>
<feature type="compositionally biased region" description="Low complexity" evidence="21">
    <location>
        <begin position="194"/>
        <end position="205"/>
    </location>
</feature>
<keyword evidence="14" id="KW-0472">Membrane</keyword>
<evidence type="ECO:0000256" key="11">
    <source>
        <dbReference type="ARBA" id="ARBA00023010"/>
    </source>
</evidence>
<keyword evidence="15" id="KW-0539">Nucleus</keyword>
<feature type="compositionally biased region" description="Polar residues" evidence="21">
    <location>
        <begin position="261"/>
        <end position="279"/>
    </location>
</feature>
<dbReference type="GO" id="GO:0008139">
    <property type="term" value="F:nuclear localization sequence binding"/>
    <property type="evidence" value="ECO:0007669"/>
    <property type="project" value="TreeGrafter"/>
</dbReference>
<evidence type="ECO:0000256" key="6">
    <source>
        <dbReference type="ARBA" id="ARBA00022737"/>
    </source>
</evidence>
<dbReference type="FunFam" id="4.10.1060.10:FF:000001">
    <property type="entry name" value="Nuclear pore complex protein Nup153"/>
    <property type="match status" value="1"/>
</dbReference>
<sequence>MDKRDNFSFNNGSALLKESDSNKSFVKKVQSRVSGLLSTSLSKWFGGNDGQKARLRDEDDDDETYNIQPPSKRIKMPTPETKNTYVNSYSSSTYTSDPNVRTSDYTNNTKIFEPVAGPSGVQPNKPNLESSLSKDNLLNGDKDSESEESTDGYSSLLRFNHANDSITSPLNRDIKFNPTPPSTGHNRSLFSDRSSMSQLNTSLSSRRPSFNASTFGSPNFVDRTLSTKRILNSPFYKGRTIYGGASAYSAQNRNAVERQSIRNQVQVTPVNNSAGNDASLSETARRILHALEEFRSPLSDAHKVPAPTKRPRPEGMLSKYAGANPYIKDHKIPLALNKELQVPTVPDLLKMKLKERLQDSTVAVRQIATTSKSALNNDDYKIRTEEETPKHSNKIKNKITATRQQKPDSQVQDVKLPDIALPITTLPKFDFSLPPPPSSSKQPLVTVACNEATKVTETTKNSDEIETRTDTDNVYKFSNPLVLAENLISIIAINDFKFSDPVFKQKDKEKSPSDMGVNFKTSNENIQLKRKVPSETPQPTVKLLKSSVDDVFRKTTPEKTLDKFKPAPETWECSVCLIRNVPEKLKCAACENPKPQSTQKLEPAKTCFGEQFKMSAEKWECSVCMVRNSNNDLKCVACSNSKPVKDNKINGPLVTCNPPIPTGNGFGDKFKLPSSVWICPTCMIQNKNEIEKCAACETQKPGTKSVKSNGFGDAFKMKSSEWECSICMIRNPKEKDACVACETPKPGTKPSAKIEKQENIPTFNFGILPSAKNVTKTTEVKTPAVIPSLTTITPSTSSSAIPTFTFGIPHKQLTPAVRPATTEATQVPQQPPDNVEVTISKADKPPENKTPKTLTIEEPVKPLVQPEPPKPFVASGGFTFENFSKPKEEAPTVLTPAKSTENSFSKPIIIPPLPTFTFNPSTSAPSLKRTLNDADSTTEAKKEAVITSPSSIIFSPPKTDSNVLKPPVSTPHLLGQEKNVFGSIAKPQTMVLTTQQPAPANNSFSFTTPQTQPQITSTVPVNLFSFGAKTTASSLFGNTTTSTTQSPIFNFNQPETANTQPTFGVNTETQPQMSMFGKPATSIFGKPVFEPPSFGVSSSGFGSEIKPNAPSGFGGEMKQHPISGFGSEIKQPFGSDVKQSTAPPAFGSDMKTSLAPPAFGSTDIKPFTFRTSTNEEASKPLFSFGSAPAKPLEPAKPVTFNFGGSSNQPAAPGGFSFSNNNNAANPSFNFSGPKVEATSPFQSPAPTTNIFNTPLQPQTQPLQNGGFNFGSAPSTNNNMKTGFNFGATNQFNAASGAQAPPGPGIFSFGSQPNPAPTPAAGGFNFGQTAPPPSAFNANMKPNFNFTAGNLPATFSATSDSVVTAQRRKLKAVRRNQR</sequence>
<evidence type="ECO:0000256" key="10">
    <source>
        <dbReference type="ARBA" id="ARBA00022927"/>
    </source>
</evidence>
<comment type="caution">
    <text evidence="23">The sequence shown here is derived from an EMBL/GenBank/DDBJ whole genome shotgun (WGS) entry which is preliminary data.</text>
</comment>
<dbReference type="EMBL" id="JARPUR010000004">
    <property type="protein sequence ID" value="KAK4877512.1"/>
    <property type="molecule type" value="Genomic_DNA"/>
</dbReference>
<feature type="compositionally biased region" description="Polar residues" evidence="21">
    <location>
        <begin position="399"/>
        <end position="411"/>
    </location>
</feature>
<comment type="similarity">
    <text evidence="16">Belongs to the NUP153 family.</text>
</comment>
<dbReference type="Pfam" id="PF00641">
    <property type="entry name" value="Zn_ribbon_RanBP"/>
    <property type="match status" value="4"/>
</dbReference>
<keyword evidence="4" id="KW-0813">Transport</keyword>
<organism evidence="23 24">
    <name type="scientific">Aquatica leii</name>
    <dbReference type="NCBI Taxonomy" id="1421715"/>
    <lineage>
        <taxon>Eukaryota</taxon>
        <taxon>Metazoa</taxon>
        <taxon>Ecdysozoa</taxon>
        <taxon>Arthropoda</taxon>
        <taxon>Hexapoda</taxon>
        <taxon>Insecta</taxon>
        <taxon>Pterygota</taxon>
        <taxon>Neoptera</taxon>
        <taxon>Endopterygota</taxon>
        <taxon>Coleoptera</taxon>
        <taxon>Polyphaga</taxon>
        <taxon>Elateriformia</taxon>
        <taxon>Elateroidea</taxon>
        <taxon>Lampyridae</taxon>
        <taxon>Luciolinae</taxon>
        <taxon>Aquatica</taxon>
    </lineage>
</organism>
<evidence type="ECO:0000256" key="17">
    <source>
        <dbReference type="ARBA" id="ARBA00068609"/>
    </source>
</evidence>
<feature type="domain" description="RanBP2-type" evidence="22">
    <location>
        <begin position="718"/>
        <end position="747"/>
    </location>
</feature>
<dbReference type="PROSITE" id="PS50199">
    <property type="entry name" value="ZF_RANBP2_2"/>
    <property type="match status" value="4"/>
</dbReference>
<feature type="compositionally biased region" description="Polar residues" evidence="21">
    <location>
        <begin position="1239"/>
        <end position="1252"/>
    </location>
</feature>
<evidence type="ECO:0000313" key="24">
    <source>
        <dbReference type="Proteomes" id="UP001353858"/>
    </source>
</evidence>
<keyword evidence="6" id="KW-0677">Repeat</keyword>
<evidence type="ECO:0000256" key="21">
    <source>
        <dbReference type="SAM" id="MobiDB-lite"/>
    </source>
</evidence>
<keyword evidence="13" id="KW-0906">Nuclear pore complex</keyword>
<dbReference type="Gene3D" id="4.10.1060.10">
    <property type="entry name" value="Zinc finger, RanBP2-type"/>
    <property type="match status" value="4"/>
</dbReference>
<feature type="region of interest" description="Disordered" evidence="21">
    <location>
        <begin position="260"/>
        <end position="279"/>
    </location>
</feature>
<dbReference type="PANTHER" id="PTHR23193">
    <property type="entry name" value="NUCLEAR PORE COMPLEX PROTEIN NUP"/>
    <property type="match status" value="1"/>
</dbReference>
<keyword evidence="11" id="KW-0811">Translocation</keyword>
<evidence type="ECO:0000256" key="4">
    <source>
        <dbReference type="ARBA" id="ARBA00022448"/>
    </source>
</evidence>
<dbReference type="GO" id="GO:0005643">
    <property type="term" value="C:nuclear pore"/>
    <property type="evidence" value="ECO:0007669"/>
    <property type="project" value="UniProtKB-SubCell"/>
</dbReference>
<feature type="region of interest" description="Disordered" evidence="21">
    <location>
        <begin position="382"/>
        <end position="411"/>
    </location>
</feature>
<dbReference type="SMART" id="SM00547">
    <property type="entry name" value="ZnF_RBZ"/>
    <property type="match status" value="4"/>
</dbReference>
<gene>
    <name evidence="23" type="ORF">RN001_010018</name>
</gene>
<keyword evidence="9" id="KW-0862">Zinc</keyword>
<evidence type="ECO:0000256" key="7">
    <source>
        <dbReference type="ARBA" id="ARBA00022771"/>
    </source>
</evidence>
<dbReference type="GO" id="GO:0006606">
    <property type="term" value="P:protein import into nucleus"/>
    <property type="evidence" value="ECO:0007669"/>
    <property type="project" value="TreeGrafter"/>
</dbReference>
<comment type="cofactor">
    <cofactor evidence="1">
        <name>Zn(2+)</name>
        <dbReference type="ChEBI" id="CHEBI:29105"/>
    </cofactor>
</comment>
<feature type="compositionally biased region" description="Polar residues" evidence="21">
    <location>
        <begin position="121"/>
        <end position="136"/>
    </location>
</feature>
<feature type="domain" description="RanBP2-type" evidence="22">
    <location>
        <begin position="565"/>
        <end position="596"/>
    </location>
</feature>
<keyword evidence="8" id="KW-0509">mRNA transport</keyword>
<accession>A0AAN7P5Z6</accession>
<dbReference type="InterPro" id="IPR036443">
    <property type="entry name" value="Znf_RanBP2_sf"/>
</dbReference>
<comment type="subcellular location">
    <subcellularLocation>
        <location evidence="2">Nucleus membrane</location>
    </subcellularLocation>
    <subcellularLocation>
        <location evidence="3">Nucleus</location>
        <location evidence="3">Nuclear pore complex</location>
    </subcellularLocation>
</comment>
<dbReference type="FunFam" id="4.10.1060.10:FF:000003">
    <property type="entry name" value="E3 SUMO-protein ligase RanBP2"/>
    <property type="match status" value="3"/>
</dbReference>
<feature type="compositionally biased region" description="Low complexity" evidence="21">
    <location>
        <begin position="1253"/>
        <end position="1263"/>
    </location>
</feature>
<feature type="compositionally biased region" description="Polar residues" evidence="21">
    <location>
        <begin position="182"/>
        <end position="193"/>
    </location>
</feature>
<proteinExistence type="inferred from homology"/>
<evidence type="ECO:0000313" key="23">
    <source>
        <dbReference type="EMBL" id="KAK4877512.1"/>
    </source>
</evidence>
<dbReference type="GO" id="GO:0031965">
    <property type="term" value="C:nuclear membrane"/>
    <property type="evidence" value="ECO:0007669"/>
    <property type="project" value="UniProtKB-SubCell"/>
</dbReference>
<evidence type="ECO:0000256" key="1">
    <source>
        <dbReference type="ARBA" id="ARBA00001947"/>
    </source>
</evidence>
<evidence type="ECO:0000256" key="13">
    <source>
        <dbReference type="ARBA" id="ARBA00023132"/>
    </source>
</evidence>
<dbReference type="Proteomes" id="UP001353858">
    <property type="component" value="Unassembled WGS sequence"/>
</dbReference>
<dbReference type="InterPro" id="IPR026054">
    <property type="entry name" value="Nucleoporin"/>
</dbReference>
<evidence type="ECO:0000256" key="18">
    <source>
        <dbReference type="ARBA" id="ARBA00078197"/>
    </source>
</evidence>
<evidence type="ECO:0000256" key="16">
    <source>
        <dbReference type="ARBA" id="ARBA00060842"/>
    </source>
</evidence>
<dbReference type="GO" id="GO:0003677">
    <property type="term" value="F:DNA binding"/>
    <property type="evidence" value="ECO:0007669"/>
    <property type="project" value="UniProtKB-KW"/>
</dbReference>
<name>A0AAN7P5Z6_9COLE</name>
<evidence type="ECO:0000256" key="12">
    <source>
        <dbReference type="ARBA" id="ARBA00023125"/>
    </source>
</evidence>
<evidence type="ECO:0000256" key="8">
    <source>
        <dbReference type="ARBA" id="ARBA00022816"/>
    </source>
</evidence>
<dbReference type="InterPro" id="IPR001876">
    <property type="entry name" value="Znf_RanBP2"/>
</dbReference>
<evidence type="ECO:0000256" key="19">
    <source>
        <dbReference type="ARBA" id="ARBA00079437"/>
    </source>
</evidence>
<reference evidence="24" key="1">
    <citation type="submission" date="2023-01" db="EMBL/GenBank/DDBJ databases">
        <title>Key to firefly adult light organ development and bioluminescence: homeobox transcription factors regulate luciferase expression and transportation to peroxisome.</title>
        <authorList>
            <person name="Fu X."/>
        </authorList>
    </citation>
    <scope>NUCLEOTIDE SEQUENCE [LARGE SCALE GENOMIC DNA]</scope>
</reference>
<dbReference type="GO" id="GO:0051028">
    <property type="term" value="P:mRNA transport"/>
    <property type="evidence" value="ECO:0007669"/>
    <property type="project" value="UniProtKB-KW"/>
</dbReference>
<dbReference type="PANTHER" id="PTHR23193:SF23">
    <property type="entry name" value="NUCLEAR PORE COMPLEX PROTEIN NUP153"/>
    <property type="match status" value="1"/>
</dbReference>
<feature type="domain" description="RanBP2-type" evidence="22">
    <location>
        <begin position="615"/>
        <end position="644"/>
    </location>
</feature>
<feature type="region of interest" description="Disordered" evidence="21">
    <location>
        <begin position="43"/>
        <end position="152"/>
    </location>
</feature>
<dbReference type="PROSITE" id="PS01358">
    <property type="entry name" value="ZF_RANBP2_1"/>
    <property type="match status" value="4"/>
</dbReference>
<keyword evidence="7 20" id="KW-0863">Zinc-finger</keyword>
<evidence type="ECO:0000256" key="9">
    <source>
        <dbReference type="ARBA" id="ARBA00022833"/>
    </source>
</evidence>
<keyword evidence="5" id="KW-0479">Metal-binding</keyword>
<feature type="compositionally biased region" description="Polar residues" evidence="21">
    <location>
        <begin position="206"/>
        <end position="217"/>
    </location>
</feature>